<dbReference type="OrthoDB" id="679904at2"/>
<organism evidence="1 2">
    <name type="scientific">Dinghuibacter silviterrae</name>
    <dbReference type="NCBI Taxonomy" id="1539049"/>
    <lineage>
        <taxon>Bacteria</taxon>
        <taxon>Pseudomonadati</taxon>
        <taxon>Bacteroidota</taxon>
        <taxon>Chitinophagia</taxon>
        <taxon>Chitinophagales</taxon>
        <taxon>Chitinophagaceae</taxon>
        <taxon>Dinghuibacter</taxon>
    </lineage>
</organism>
<dbReference type="GO" id="GO:0006352">
    <property type="term" value="P:DNA-templated transcription initiation"/>
    <property type="evidence" value="ECO:0007669"/>
    <property type="project" value="InterPro"/>
</dbReference>
<protein>
    <recommendedName>
        <fullName evidence="3">DNA-directed RNA polymerase specialized sigma24 family protein</fullName>
    </recommendedName>
</protein>
<dbReference type="AlphaFoldDB" id="A0A4R8DRX0"/>
<dbReference type="Gene3D" id="1.10.1740.10">
    <property type="match status" value="1"/>
</dbReference>
<reference evidence="1 2" key="1">
    <citation type="submission" date="2019-03" db="EMBL/GenBank/DDBJ databases">
        <title>Genomic Encyclopedia of Type Strains, Phase IV (KMG-IV): sequencing the most valuable type-strain genomes for metagenomic binning, comparative biology and taxonomic classification.</title>
        <authorList>
            <person name="Goeker M."/>
        </authorList>
    </citation>
    <scope>NUCLEOTIDE SEQUENCE [LARGE SCALE GENOMIC DNA]</scope>
    <source>
        <strain evidence="1 2">DSM 100059</strain>
    </source>
</reference>
<evidence type="ECO:0008006" key="3">
    <source>
        <dbReference type="Google" id="ProtNLM"/>
    </source>
</evidence>
<dbReference type="InterPro" id="IPR013325">
    <property type="entry name" value="RNA_pol_sigma_r2"/>
</dbReference>
<name>A0A4R8DRX0_9BACT</name>
<dbReference type="Proteomes" id="UP000294498">
    <property type="component" value="Unassembled WGS sequence"/>
</dbReference>
<dbReference type="GO" id="GO:0003700">
    <property type="term" value="F:DNA-binding transcription factor activity"/>
    <property type="evidence" value="ECO:0007669"/>
    <property type="project" value="InterPro"/>
</dbReference>
<dbReference type="EMBL" id="SODV01000001">
    <property type="protein sequence ID" value="TDX00739.1"/>
    <property type="molecule type" value="Genomic_DNA"/>
</dbReference>
<gene>
    <name evidence="1" type="ORF">EDB95_1767</name>
</gene>
<keyword evidence="2" id="KW-1185">Reference proteome</keyword>
<evidence type="ECO:0000313" key="2">
    <source>
        <dbReference type="Proteomes" id="UP000294498"/>
    </source>
</evidence>
<evidence type="ECO:0000313" key="1">
    <source>
        <dbReference type="EMBL" id="TDX00739.1"/>
    </source>
</evidence>
<accession>A0A4R8DRX0</accession>
<dbReference type="SUPFAM" id="SSF88946">
    <property type="entry name" value="Sigma2 domain of RNA polymerase sigma factors"/>
    <property type="match status" value="1"/>
</dbReference>
<dbReference type="RefSeq" id="WP_133992676.1">
    <property type="nucleotide sequence ID" value="NZ_SODV01000001.1"/>
</dbReference>
<proteinExistence type="predicted"/>
<comment type="caution">
    <text evidence="1">The sequence shown here is derived from an EMBL/GenBank/DDBJ whole genome shotgun (WGS) entry which is preliminary data.</text>
</comment>
<sequence length="171" mass="20843">MQEKLYTDIELLDRLRSDDTGCFEELYHRHWRMVYFYALKKLHSRLDARRVVVLVFSEIWKERYHIPVEYSLPVLLYQKVRVAVVHQLHRRLNDITGTQWIDGFILPYFGGEQPNVADEKVYEEMEAQEEAWSMMMHRDVDKPGWKQWMMQFVKAPVDWWNKPWVMAGRNH</sequence>